<dbReference type="GO" id="GO:0016791">
    <property type="term" value="F:phosphatase activity"/>
    <property type="evidence" value="ECO:0007669"/>
    <property type="project" value="TreeGrafter"/>
</dbReference>
<organism evidence="4 5">
    <name type="scientific">Microvirga guangxiensis</name>
    <dbReference type="NCBI Taxonomy" id="549386"/>
    <lineage>
        <taxon>Bacteria</taxon>
        <taxon>Pseudomonadati</taxon>
        <taxon>Pseudomonadota</taxon>
        <taxon>Alphaproteobacteria</taxon>
        <taxon>Hyphomicrobiales</taxon>
        <taxon>Methylobacteriaceae</taxon>
        <taxon>Microvirga</taxon>
    </lineage>
</organism>
<dbReference type="InterPro" id="IPR001345">
    <property type="entry name" value="PG/BPGM_mutase_AS"/>
</dbReference>
<dbReference type="InterPro" id="IPR050275">
    <property type="entry name" value="PGM_Phosphatase"/>
</dbReference>
<accession>A0A1G5AS55</accession>
<dbReference type="EMBL" id="FMVJ01000002">
    <property type="protein sequence ID" value="SCX80725.1"/>
    <property type="molecule type" value="Genomic_DNA"/>
</dbReference>
<dbReference type="STRING" id="549386.SAMN02927923_00005"/>
<dbReference type="InterPro" id="IPR013078">
    <property type="entry name" value="His_Pase_superF_clade-1"/>
</dbReference>
<name>A0A1G5AS55_9HYPH</name>
<feature type="binding site" evidence="3">
    <location>
        <begin position="7"/>
        <end position="14"/>
    </location>
    <ligand>
        <name>substrate</name>
    </ligand>
</feature>
<sequence length="209" mass="22992">MRLILVRHGETVWNAERRLQGHADAPLSLRGIEQARRAAKFFESSPPPNRVVSSDLSRARHTAELLGFTGFATDDRLREMDLGDWTGRWIEQIEAADPGAYRDWRLGTYTPPRGEGWKPFRERVGAALGDAIERSDGDVIVVAHEGVVRAACDVLVGLAPSSLSPIAPAAITIFDINHSLQTRSTRLVALNITMSPDDLRVQGLDHAPV</sequence>
<dbReference type="Gene3D" id="3.40.50.1240">
    <property type="entry name" value="Phosphoglycerate mutase-like"/>
    <property type="match status" value="1"/>
</dbReference>
<keyword evidence="1" id="KW-0324">Glycolysis</keyword>
<dbReference type="PANTHER" id="PTHR48100:SF1">
    <property type="entry name" value="HISTIDINE PHOSPHATASE FAMILY PROTEIN-RELATED"/>
    <property type="match status" value="1"/>
</dbReference>
<evidence type="ECO:0000313" key="5">
    <source>
        <dbReference type="Proteomes" id="UP000199569"/>
    </source>
</evidence>
<dbReference type="AlphaFoldDB" id="A0A1G5AS55"/>
<evidence type="ECO:0000256" key="2">
    <source>
        <dbReference type="ARBA" id="ARBA00023235"/>
    </source>
</evidence>
<gene>
    <name evidence="4" type="ORF">SAMN02927923_00005</name>
</gene>
<dbReference type="RefSeq" id="WP_175493703.1">
    <property type="nucleotide sequence ID" value="NZ_FMVJ01000002.1"/>
</dbReference>
<feature type="binding site" evidence="3">
    <location>
        <position position="58"/>
    </location>
    <ligand>
        <name>substrate</name>
    </ligand>
</feature>
<dbReference type="SMART" id="SM00855">
    <property type="entry name" value="PGAM"/>
    <property type="match status" value="1"/>
</dbReference>
<dbReference type="PANTHER" id="PTHR48100">
    <property type="entry name" value="BROAD-SPECIFICITY PHOSPHATASE YOR283W-RELATED"/>
    <property type="match status" value="1"/>
</dbReference>
<evidence type="ECO:0000256" key="1">
    <source>
        <dbReference type="ARBA" id="ARBA00023152"/>
    </source>
</evidence>
<dbReference type="Proteomes" id="UP000199569">
    <property type="component" value="Unassembled WGS sequence"/>
</dbReference>
<evidence type="ECO:0000313" key="4">
    <source>
        <dbReference type="EMBL" id="SCX80725.1"/>
    </source>
</evidence>
<dbReference type="InterPro" id="IPR029033">
    <property type="entry name" value="His_PPase_superfam"/>
</dbReference>
<dbReference type="Pfam" id="PF00300">
    <property type="entry name" value="His_Phos_1"/>
    <property type="match status" value="1"/>
</dbReference>
<dbReference type="CDD" id="cd07067">
    <property type="entry name" value="HP_PGM_like"/>
    <property type="match status" value="1"/>
</dbReference>
<proteinExistence type="predicted"/>
<dbReference type="PROSITE" id="PS00175">
    <property type="entry name" value="PG_MUTASE"/>
    <property type="match status" value="1"/>
</dbReference>
<keyword evidence="2" id="KW-0413">Isomerase</keyword>
<evidence type="ECO:0000256" key="3">
    <source>
        <dbReference type="PIRSR" id="PIRSR613078-2"/>
    </source>
</evidence>
<reference evidence="4 5" key="1">
    <citation type="submission" date="2016-10" db="EMBL/GenBank/DDBJ databases">
        <authorList>
            <person name="de Groot N.N."/>
        </authorList>
    </citation>
    <scope>NUCLEOTIDE SEQUENCE [LARGE SCALE GENOMIC DNA]</scope>
    <source>
        <strain evidence="4 5">CGMCC 1.7666</strain>
    </source>
</reference>
<protein>
    <submittedName>
        <fullName evidence="4">Probable phosphoglycerate mutase</fullName>
    </submittedName>
</protein>
<dbReference type="GO" id="GO:0005737">
    <property type="term" value="C:cytoplasm"/>
    <property type="evidence" value="ECO:0007669"/>
    <property type="project" value="TreeGrafter"/>
</dbReference>
<keyword evidence="5" id="KW-1185">Reference proteome</keyword>
<dbReference type="SUPFAM" id="SSF53254">
    <property type="entry name" value="Phosphoglycerate mutase-like"/>
    <property type="match status" value="1"/>
</dbReference>